<proteinExistence type="inferred from homology"/>
<evidence type="ECO:0000256" key="4">
    <source>
        <dbReference type="ARBA" id="ARBA00022729"/>
    </source>
</evidence>
<feature type="region of interest" description="Disordered" evidence="5">
    <location>
        <begin position="29"/>
        <end position="49"/>
    </location>
</feature>
<protein>
    <submittedName>
        <fullName evidence="6">Extracellular solute-binding protein</fullName>
    </submittedName>
</protein>
<organism evidence="6 7">
    <name type="scientific">Nonomuraea longispora</name>
    <dbReference type="NCBI Taxonomy" id="1848320"/>
    <lineage>
        <taxon>Bacteria</taxon>
        <taxon>Bacillati</taxon>
        <taxon>Actinomycetota</taxon>
        <taxon>Actinomycetes</taxon>
        <taxon>Streptosporangiales</taxon>
        <taxon>Streptosporangiaceae</taxon>
        <taxon>Nonomuraea</taxon>
    </lineage>
</organism>
<comment type="caution">
    <text evidence="6">The sequence shown here is derived from an EMBL/GenBank/DDBJ whole genome shotgun (WGS) entry which is preliminary data.</text>
</comment>
<dbReference type="GO" id="GO:0030313">
    <property type="term" value="C:cell envelope"/>
    <property type="evidence" value="ECO:0007669"/>
    <property type="project" value="UniProtKB-SubCell"/>
</dbReference>
<evidence type="ECO:0000256" key="1">
    <source>
        <dbReference type="ARBA" id="ARBA00004196"/>
    </source>
</evidence>
<dbReference type="AlphaFoldDB" id="A0A4R4NAG5"/>
<dbReference type="OrthoDB" id="5580590at2"/>
<sequence>MRNLTVGILTLMGDGHRFAQTLIRLTGGSLRSGTGGTGRRPNRRRGVAMRRHQRILGSRPGAGSAGRPSLGRRQFIGGAGAAALAAALAGCTGGGQMSRESGGSSGALQWWDQFRPLTKMLQDDLFAPYMKAHPGVTIERRQMDVPDLGQALQVGRRSNQMPDVHSLAGLGTSAAALVSEGWFQPIGKLADFQGSPVGEFVYDGIHRFDGEIYSIPPFSGRWHEAVPWFNTALLKQAGVDPEEEPGTWDQLRDVARRLTKGTDDGVYGIVVPSKDAEYLQILVNRLAMTAGAPGGIDWATGAYAYDAQQYADAVEFLVALQTDKVVHPASPSMGARDARARWAAGQAAVYLWGAWFIGGLRVDEPEAVERGVGTWHIPCPEKSRNFVYSPPQPGTFWVSSQSKRAQEAAELMLQMTTKEFQTKLAAAMDQPPALAEVVEEAEVHPAYRQCVVNFQDDVRIAPVPEVATPAVWQVLAEMRDVHPNLGDIVQSVLTGSTSDVAGELRRYNDAMSAERERAIKAVREEKGVEVDTKAWVFANWDRKADYDQKAYAER</sequence>
<dbReference type="PANTHER" id="PTHR43649:SF31">
    <property type="entry name" value="SN-GLYCEROL-3-PHOSPHATE-BINDING PERIPLASMIC PROTEIN UGPB"/>
    <property type="match status" value="1"/>
</dbReference>
<dbReference type="SUPFAM" id="SSF53850">
    <property type="entry name" value="Periplasmic binding protein-like II"/>
    <property type="match status" value="1"/>
</dbReference>
<name>A0A4R4NAG5_9ACTN</name>
<evidence type="ECO:0000256" key="3">
    <source>
        <dbReference type="ARBA" id="ARBA00022448"/>
    </source>
</evidence>
<accession>A0A4R4NAG5</accession>
<evidence type="ECO:0000313" key="6">
    <source>
        <dbReference type="EMBL" id="TDC04373.1"/>
    </source>
</evidence>
<keyword evidence="3" id="KW-0813">Transport</keyword>
<dbReference type="Pfam" id="PF13416">
    <property type="entry name" value="SBP_bac_8"/>
    <property type="match status" value="1"/>
</dbReference>
<comment type="subcellular location">
    <subcellularLocation>
        <location evidence="1">Cell envelope</location>
    </subcellularLocation>
</comment>
<evidence type="ECO:0000256" key="2">
    <source>
        <dbReference type="ARBA" id="ARBA00008520"/>
    </source>
</evidence>
<dbReference type="EMBL" id="SMJZ01000090">
    <property type="protein sequence ID" value="TDC04373.1"/>
    <property type="molecule type" value="Genomic_DNA"/>
</dbReference>
<keyword evidence="4" id="KW-0732">Signal</keyword>
<keyword evidence="7" id="KW-1185">Reference proteome</keyword>
<dbReference type="Gene3D" id="3.40.190.10">
    <property type="entry name" value="Periplasmic binding protein-like II"/>
    <property type="match status" value="1"/>
</dbReference>
<gene>
    <name evidence="6" type="ORF">E1267_23090</name>
</gene>
<comment type="similarity">
    <text evidence="2">Belongs to the bacterial solute-binding protein 1 family.</text>
</comment>
<evidence type="ECO:0000313" key="7">
    <source>
        <dbReference type="Proteomes" id="UP000295157"/>
    </source>
</evidence>
<dbReference type="InterPro" id="IPR050490">
    <property type="entry name" value="Bact_solute-bd_prot1"/>
</dbReference>
<dbReference type="InterPro" id="IPR006059">
    <property type="entry name" value="SBP"/>
</dbReference>
<reference evidence="6 7" key="1">
    <citation type="submission" date="2019-02" db="EMBL/GenBank/DDBJ databases">
        <title>Draft genome sequences of novel Actinobacteria.</title>
        <authorList>
            <person name="Sahin N."/>
            <person name="Ay H."/>
            <person name="Saygin H."/>
        </authorList>
    </citation>
    <scope>NUCLEOTIDE SEQUENCE [LARGE SCALE GENOMIC DNA]</scope>
    <source>
        <strain evidence="6 7">KC201</strain>
    </source>
</reference>
<evidence type="ECO:0000256" key="5">
    <source>
        <dbReference type="SAM" id="MobiDB-lite"/>
    </source>
</evidence>
<feature type="compositionally biased region" description="Basic residues" evidence="5">
    <location>
        <begin position="40"/>
        <end position="49"/>
    </location>
</feature>
<dbReference type="PANTHER" id="PTHR43649">
    <property type="entry name" value="ARABINOSE-BINDING PROTEIN-RELATED"/>
    <property type="match status" value="1"/>
</dbReference>
<dbReference type="Proteomes" id="UP000295157">
    <property type="component" value="Unassembled WGS sequence"/>
</dbReference>